<dbReference type="EMBL" id="LRGB01022896">
    <property type="protein sequence ID" value="KZR97023.1"/>
    <property type="molecule type" value="Genomic_DNA"/>
</dbReference>
<feature type="region of interest" description="Disordered" evidence="1">
    <location>
        <begin position="368"/>
        <end position="395"/>
    </location>
</feature>
<dbReference type="Proteomes" id="UP000076858">
    <property type="component" value="Unassembled WGS sequence"/>
</dbReference>
<protein>
    <submittedName>
        <fullName evidence="2">Uncharacterized protein</fullName>
    </submittedName>
</protein>
<name>A0A164EQD7_9CRUS</name>
<proteinExistence type="predicted"/>
<sequence>EKLLIRTIPRISKCIMTPVITKFRPLQEYDIAICYKKGNLHEDVDADALSRYPIQEGGKGTQAVAIPVAAIGLDTRSWAEGQDRVKKWRWIKQVISKNGTTHNGNFMMKEGLLYRRTIRFGQEFDHQCVPPDRQLFVEFNVDEARKCTLYMGSVFLFLKPIDRKGRMKSCAAAVFLQEQEGIQRNCRLDSKKWTGIDLFYIGGRRWGYAGKDNVTIVLQCPGKRIGGISLPQVLPAAGVIKIPRLCSATSDDWVLQASFRQMLPVNVTNVIDEEAASMLSGAGGVGGGTITAGKEPHRGISTRCPSLAVRDRPSGDERPFKGGGTPTMPMGGRRECQEVSVRMVNRMPAPGAAAGLPLVRVPEAEWPCRHPTVGSSEGDAGARGGGSTPARPECS</sequence>
<feature type="compositionally biased region" description="Basic and acidic residues" evidence="1">
    <location>
        <begin position="309"/>
        <end position="320"/>
    </location>
</feature>
<evidence type="ECO:0000256" key="1">
    <source>
        <dbReference type="SAM" id="MobiDB-lite"/>
    </source>
</evidence>
<feature type="non-terminal residue" evidence="2">
    <location>
        <position position="395"/>
    </location>
</feature>
<gene>
    <name evidence="2" type="ORF">APZ42_008322</name>
</gene>
<evidence type="ECO:0000313" key="2">
    <source>
        <dbReference type="EMBL" id="KZR97023.1"/>
    </source>
</evidence>
<dbReference type="AlphaFoldDB" id="A0A164EQD7"/>
<reference evidence="2 3" key="1">
    <citation type="submission" date="2016-03" db="EMBL/GenBank/DDBJ databases">
        <title>EvidentialGene: Evidence-directed Construction of Genes on Genomes.</title>
        <authorList>
            <person name="Gilbert D.G."/>
            <person name="Choi J.-H."/>
            <person name="Mockaitis K."/>
            <person name="Colbourne J."/>
            <person name="Pfrender M."/>
        </authorList>
    </citation>
    <scope>NUCLEOTIDE SEQUENCE [LARGE SCALE GENOMIC DNA]</scope>
    <source>
        <strain evidence="2 3">Xinb3</strain>
        <tissue evidence="2">Complete organism</tissue>
    </source>
</reference>
<accession>A0A164EQD7</accession>
<dbReference type="OrthoDB" id="10492985at2759"/>
<feature type="region of interest" description="Disordered" evidence="1">
    <location>
        <begin position="290"/>
        <end position="332"/>
    </location>
</feature>
<comment type="caution">
    <text evidence="2">The sequence shown here is derived from an EMBL/GenBank/DDBJ whole genome shotgun (WGS) entry which is preliminary data.</text>
</comment>
<evidence type="ECO:0000313" key="3">
    <source>
        <dbReference type="Proteomes" id="UP000076858"/>
    </source>
</evidence>
<keyword evidence="3" id="KW-1185">Reference proteome</keyword>
<feature type="non-terminal residue" evidence="2">
    <location>
        <position position="1"/>
    </location>
</feature>
<organism evidence="2 3">
    <name type="scientific">Daphnia magna</name>
    <dbReference type="NCBI Taxonomy" id="35525"/>
    <lineage>
        <taxon>Eukaryota</taxon>
        <taxon>Metazoa</taxon>
        <taxon>Ecdysozoa</taxon>
        <taxon>Arthropoda</taxon>
        <taxon>Crustacea</taxon>
        <taxon>Branchiopoda</taxon>
        <taxon>Diplostraca</taxon>
        <taxon>Cladocera</taxon>
        <taxon>Anomopoda</taxon>
        <taxon>Daphniidae</taxon>
        <taxon>Daphnia</taxon>
    </lineage>
</organism>